<evidence type="ECO:0000313" key="2">
    <source>
        <dbReference type="Proteomes" id="UP001497497"/>
    </source>
</evidence>
<gene>
    <name evidence="1" type="ORF">GSLYS_00009564001</name>
</gene>
<organism evidence="1 2">
    <name type="scientific">Lymnaea stagnalis</name>
    <name type="common">Great pond snail</name>
    <name type="synonym">Helix stagnalis</name>
    <dbReference type="NCBI Taxonomy" id="6523"/>
    <lineage>
        <taxon>Eukaryota</taxon>
        <taxon>Metazoa</taxon>
        <taxon>Spiralia</taxon>
        <taxon>Lophotrochozoa</taxon>
        <taxon>Mollusca</taxon>
        <taxon>Gastropoda</taxon>
        <taxon>Heterobranchia</taxon>
        <taxon>Euthyneura</taxon>
        <taxon>Panpulmonata</taxon>
        <taxon>Hygrophila</taxon>
        <taxon>Lymnaeoidea</taxon>
        <taxon>Lymnaeidae</taxon>
        <taxon>Lymnaea</taxon>
    </lineage>
</organism>
<dbReference type="GO" id="GO:0005634">
    <property type="term" value="C:nucleus"/>
    <property type="evidence" value="ECO:0007669"/>
    <property type="project" value="TreeGrafter"/>
</dbReference>
<dbReference type="AlphaFoldDB" id="A0AAV2HRY3"/>
<dbReference type="Proteomes" id="UP001497497">
    <property type="component" value="Unassembled WGS sequence"/>
</dbReference>
<dbReference type="GO" id="GO:0008418">
    <property type="term" value="F:protein-N-terminal asparagine amidohydrolase activity"/>
    <property type="evidence" value="ECO:0007669"/>
    <property type="project" value="InterPro"/>
</dbReference>
<keyword evidence="2" id="KW-1185">Reference proteome</keyword>
<dbReference type="EMBL" id="CAXITT010000207">
    <property type="protein sequence ID" value="CAL1535604.1"/>
    <property type="molecule type" value="Genomic_DNA"/>
</dbReference>
<evidence type="ECO:0008006" key="3">
    <source>
        <dbReference type="Google" id="ProtNLM"/>
    </source>
</evidence>
<accession>A0AAV2HRY3</accession>
<comment type="caution">
    <text evidence="1">The sequence shown here is derived from an EMBL/GenBank/DDBJ whole genome shotgun (WGS) entry which is preliminary data.</text>
</comment>
<dbReference type="InterPro" id="IPR026750">
    <property type="entry name" value="NTAN1"/>
</dbReference>
<dbReference type="Pfam" id="PF14736">
    <property type="entry name" value="N_Asn_amidohyd"/>
    <property type="match status" value="1"/>
</dbReference>
<dbReference type="GO" id="GO:0006511">
    <property type="term" value="P:ubiquitin-dependent protein catabolic process"/>
    <property type="evidence" value="ECO:0007669"/>
    <property type="project" value="TreeGrafter"/>
</dbReference>
<name>A0AAV2HRY3_LYMST</name>
<dbReference type="PANTHER" id="PTHR12498">
    <property type="entry name" value="N-TERMINAL ASPARAGINE AMIDOHYDROLASE"/>
    <property type="match status" value="1"/>
</dbReference>
<dbReference type="PANTHER" id="PTHR12498:SF0">
    <property type="entry name" value="PROTEIN N-TERMINAL ASPARAGINE AMIDOHYDROLASE"/>
    <property type="match status" value="1"/>
</dbReference>
<evidence type="ECO:0000313" key="1">
    <source>
        <dbReference type="EMBL" id="CAL1535604.1"/>
    </source>
</evidence>
<reference evidence="1 2" key="1">
    <citation type="submission" date="2024-04" db="EMBL/GenBank/DDBJ databases">
        <authorList>
            <consortium name="Genoscope - CEA"/>
            <person name="William W."/>
        </authorList>
    </citation>
    <scope>NUCLEOTIDE SEQUENCE [LARGE SCALE GENOMIC DNA]</scope>
</reference>
<proteinExistence type="predicted"/>
<protein>
    <recommendedName>
        <fullName evidence="3">Protein N-terminal asparagine amidohydrolase</fullName>
    </recommendedName>
</protein>
<sequence length="307" mass="34260">MPLIIQDVKVQGPITIESFIKEYPHFQDSSKDLLNQEVRIVGPKKLLFIGQREVAGTSPQDKSISVLGSDDATTCHIAVLRHTGSGATSLIHFDGCSIVKGLESMVAIVNNLTENVSLGRLELHLVGGFLDEKENSHDVSNKILNAVCKSPHAIHLVTACITHHNTVYRNKIPFPVVYGLAVNVKTGELHPASFPDKGPDIPLRGARHFTGGKENIEIYDSKTEVLTIGPFNYEEMPHIDYYLSLSDYQIRQLLSTSPDQEREDFAQNIRASLMQIRDFPNPFLTVFKGQPRRYRKDAETGAWIMIT</sequence>